<evidence type="ECO:0000256" key="7">
    <source>
        <dbReference type="ARBA" id="ARBA00022741"/>
    </source>
</evidence>
<keyword evidence="4 12" id="KW-0963">Cytoplasm</keyword>
<keyword evidence="11 12" id="KW-0030">Aminoacyl-tRNA synthetase</keyword>
<name>A0A1G2QDX6_9BACT</name>
<evidence type="ECO:0000256" key="11">
    <source>
        <dbReference type="ARBA" id="ARBA00023146"/>
    </source>
</evidence>
<evidence type="ECO:0000313" key="14">
    <source>
        <dbReference type="EMBL" id="OHA58658.1"/>
    </source>
</evidence>
<dbReference type="SUPFAM" id="SSF52374">
    <property type="entry name" value="Nucleotidylyl transferase"/>
    <property type="match status" value="1"/>
</dbReference>
<dbReference type="InterPro" id="IPR014729">
    <property type="entry name" value="Rossmann-like_a/b/a_fold"/>
</dbReference>
<dbReference type="AlphaFoldDB" id="A0A1G2QDX6"/>
<dbReference type="STRING" id="1802438.A2571_02720"/>
<dbReference type="GO" id="GO:0006423">
    <property type="term" value="P:cysteinyl-tRNA aminoacylation"/>
    <property type="evidence" value="ECO:0007669"/>
    <property type="project" value="UniProtKB-UniRule"/>
</dbReference>
<comment type="subcellular location">
    <subcellularLocation>
        <location evidence="1 12">Cytoplasm</location>
    </subcellularLocation>
</comment>
<dbReference type="Pfam" id="PF01406">
    <property type="entry name" value="tRNA-synt_1e"/>
    <property type="match status" value="1"/>
</dbReference>
<protein>
    <recommendedName>
        <fullName evidence="12">Cysteine--tRNA ligase</fullName>
        <ecNumber evidence="12">6.1.1.16</ecNumber>
    </recommendedName>
    <alternativeName>
        <fullName evidence="12">Cysteinyl-tRNA synthetase</fullName>
        <shortName evidence="12">CysRS</shortName>
    </alternativeName>
</protein>
<evidence type="ECO:0000256" key="10">
    <source>
        <dbReference type="ARBA" id="ARBA00022917"/>
    </source>
</evidence>
<evidence type="ECO:0000256" key="4">
    <source>
        <dbReference type="ARBA" id="ARBA00022490"/>
    </source>
</evidence>
<dbReference type="Proteomes" id="UP000177043">
    <property type="component" value="Unassembled WGS sequence"/>
</dbReference>
<dbReference type="InterPro" id="IPR032678">
    <property type="entry name" value="tRNA-synt_1_cat_dom"/>
</dbReference>
<organism evidence="14 15">
    <name type="scientific">Candidatus Vogelbacteria bacterium RIFOXYD1_FULL_44_32</name>
    <dbReference type="NCBI Taxonomy" id="1802438"/>
    <lineage>
        <taxon>Bacteria</taxon>
        <taxon>Candidatus Vogeliibacteriota</taxon>
    </lineage>
</organism>
<evidence type="ECO:0000256" key="1">
    <source>
        <dbReference type="ARBA" id="ARBA00004496"/>
    </source>
</evidence>
<feature type="binding site" evidence="12">
    <location>
        <position position="32"/>
    </location>
    <ligand>
        <name>Zn(2+)</name>
        <dbReference type="ChEBI" id="CHEBI:29105"/>
    </ligand>
</feature>
<dbReference type="EC" id="6.1.1.16" evidence="12"/>
<evidence type="ECO:0000256" key="8">
    <source>
        <dbReference type="ARBA" id="ARBA00022833"/>
    </source>
</evidence>
<dbReference type="EMBL" id="MHTJ01000003">
    <property type="protein sequence ID" value="OHA58658.1"/>
    <property type="molecule type" value="Genomic_DNA"/>
</dbReference>
<dbReference type="InterPro" id="IPR015273">
    <property type="entry name" value="Cys-tRNA-synt_Ia_DALR"/>
</dbReference>
<dbReference type="GO" id="GO:0008270">
    <property type="term" value="F:zinc ion binding"/>
    <property type="evidence" value="ECO:0007669"/>
    <property type="project" value="UniProtKB-UniRule"/>
</dbReference>
<dbReference type="HAMAP" id="MF_00041">
    <property type="entry name" value="Cys_tRNA_synth"/>
    <property type="match status" value="1"/>
</dbReference>
<dbReference type="InterPro" id="IPR024909">
    <property type="entry name" value="Cys-tRNA/MSH_ligase"/>
</dbReference>
<dbReference type="Gene3D" id="3.40.50.620">
    <property type="entry name" value="HUPs"/>
    <property type="match status" value="1"/>
</dbReference>
<evidence type="ECO:0000256" key="5">
    <source>
        <dbReference type="ARBA" id="ARBA00022598"/>
    </source>
</evidence>
<dbReference type="Pfam" id="PF09190">
    <property type="entry name" value="DALR_2"/>
    <property type="match status" value="1"/>
</dbReference>
<dbReference type="Gene3D" id="1.20.120.1910">
    <property type="entry name" value="Cysteine-tRNA ligase, C-terminal anti-codon recognition domain"/>
    <property type="match status" value="1"/>
</dbReference>
<evidence type="ECO:0000256" key="3">
    <source>
        <dbReference type="ARBA" id="ARBA00011245"/>
    </source>
</evidence>
<keyword evidence="9 12" id="KW-0067">ATP-binding</keyword>
<evidence type="ECO:0000256" key="12">
    <source>
        <dbReference type="HAMAP-Rule" id="MF_00041"/>
    </source>
</evidence>
<accession>A0A1G2QDX6</accession>
<evidence type="ECO:0000256" key="2">
    <source>
        <dbReference type="ARBA" id="ARBA00005594"/>
    </source>
</evidence>
<comment type="subunit">
    <text evidence="3 12">Monomer.</text>
</comment>
<feature type="domain" description="Cysteinyl-tRNA synthetase class Ia DALR" evidence="13">
    <location>
        <begin position="357"/>
        <end position="413"/>
    </location>
</feature>
<dbReference type="GO" id="GO:0005524">
    <property type="term" value="F:ATP binding"/>
    <property type="evidence" value="ECO:0007669"/>
    <property type="project" value="UniProtKB-UniRule"/>
</dbReference>
<keyword evidence="5 12" id="KW-0436">Ligase</keyword>
<proteinExistence type="inferred from homology"/>
<evidence type="ECO:0000313" key="15">
    <source>
        <dbReference type="Proteomes" id="UP000177043"/>
    </source>
</evidence>
<feature type="binding site" evidence="12">
    <location>
        <position position="255"/>
    </location>
    <ligand>
        <name>Zn(2+)</name>
        <dbReference type="ChEBI" id="CHEBI:29105"/>
    </ligand>
</feature>
<dbReference type="NCBIfam" id="TIGR00435">
    <property type="entry name" value="cysS"/>
    <property type="match status" value="1"/>
</dbReference>
<dbReference type="SUPFAM" id="SSF47323">
    <property type="entry name" value="Anticodon-binding domain of a subclass of class I aminoacyl-tRNA synthetases"/>
    <property type="match status" value="1"/>
</dbReference>
<dbReference type="PANTHER" id="PTHR10890:SF3">
    <property type="entry name" value="CYSTEINE--TRNA LIGASE, CYTOPLASMIC"/>
    <property type="match status" value="1"/>
</dbReference>
<dbReference type="InterPro" id="IPR015803">
    <property type="entry name" value="Cys-tRNA-ligase"/>
</dbReference>
<feature type="short sequence motif" description="'HIGH' region" evidence="12">
    <location>
        <begin position="34"/>
        <end position="44"/>
    </location>
</feature>
<comment type="caution">
    <text evidence="14">The sequence shown here is derived from an EMBL/GenBank/DDBJ whole genome shotgun (WGS) entry which is preliminary data.</text>
</comment>
<feature type="short sequence motif" description="'KMSKS' region" evidence="12">
    <location>
        <begin position="283"/>
        <end position="287"/>
    </location>
</feature>
<sequence>MNQQPLYFLNTLSRQKEEFVPINPNLVGLYSCGPTVYNYAHIGNMRSYLLSDIVRRTLEQNGYPVRQIINITDVGHLVGDADNGEDKVEQAARASNHTVADIITQYKSAFLSDLSGLNIKTTETIFPHASQHIAEQIELIKKLENKGFVYHLDDGIYFDTKLYDKYPELGHLNLDGQTAGTRIEENAQKRSPADFALWKFSGLQSTRLQEWDSPWGVGFPGWAIECSAMSIKYLGAHFDIHTGGEDHIPVHHTNERAQSECATGETFVNYWLHNAFITVDGKKMAKSEQNFYTITDLVAKGYSPLAYRYFILGAHYRSPLNFTFEALAGAKRAWQKINNMVWAWPSGGQCDEQLLTTFMTAINNDLNTAKALAILHETMNANLEPSTKRATIEKFDEVLGILNEAEVLSASELTPIPEEILSLVQDREIARERADWGRADLIRAEIEAKGYEVEDTPEGPAIKSRN</sequence>
<comment type="similarity">
    <text evidence="2 12">Belongs to the class-I aminoacyl-tRNA synthetase family.</text>
</comment>
<reference evidence="14 15" key="1">
    <citation type="journal article" date="2016" name="Nat. Commun.">
        <title>Thousands of microbial genomes shed light on interconnected biogeochemical processes in an aquifer system.</title>
        <authorList>
            <person name="Anantharaman K."/>
            <person name="Brown C.T."/>
            <person name="Hug L.A."/>
            <person name="Sharon I."/>
            <person name="Castelle C.J."/>
            <person name="Probst A.J."/>
            <person name="Thomas B.C."/>
            <person name="Singh A."/>
            <person name="Wilkins M.J."/>
            <person name="Karaoz U."/>
            <person name="Brodie E.L."/>
            <person name="Williams K.H."/>
            <person name="Hubbard S.S."/>
            <person name="Banfield J.F."/>
        </authorList>
    </citation>
    <scope>NUCLEOTIDE SEQUENCE [LARGE SCALE GENOMIC DNA]</scope>
</reference>
<evidence type="ECO:0000256" key="6">
    <source>
        <dbReference type="ARBA" id="ARBA00022723"/>
    </source>
</evidence>
<keyword evidence="7 12" id="KW-0547">Nucleotide-binding</keyword>
<dbReference type="Pfam" id="PF23493">
    <property type="entry name" value="CysS_C"/>
    <property type="match status" value="1"/>
</dbReference>
<evidence type="ECO:0000256" key="9">
    <source>
        <dbReference type="ARBA" id="ARBA00022840"/>
    </source>
</evidence>
<dbReference type="PRINTS" id="PR00983">
    <property type="entry name" value="TRNASYNTHCYS"/>
</dbReference>
<dbReference type="InterPro" id="IPR056411">
    <property type="entry name" value="CysS_C"/>
</dbReference>
<keyword evidence="10 12" id="KW-0648">Protein biosynthesis</keyword>
<feature type="binding site" evidence="12">
    <location>
        <position position="251"/>
    </location>
    <ligand>
        <name>Zn(2+)</name>
        <dbReference type="ChEBI" id="CHEBI:29105"/>
    </ligand>
</feature>
<dbReference type="SMART" id="SM00840">
    <property type="entry name" value="DALR_2"/>
    <property type="match status" value="1"/>
</dbReference>
<comment type="catalytic activity">
    <reaction evidence="12">
        <text>tRNA(Cys) + L-cysteine + ATP = L-cysteinyl-tRNA(Cys) + AMP + diphosphate</text>
        <dbReference type="Rhea" id="RHEA:17773"/>
        <dbReference type="Rhea" id="RHEA-COMP:9661"/>
        <dbReference type="Rhea" id="RHEA-COMP:9679"/>
        <dbReference type="ChEBI" id="CHEBI:30616"/>
        <dbReference type="ChEBI" id="CHEBI:33019"/>
        <dbReference type="ChEBI" id="CHEBI:35235"/>
        <dbReference type="ChEBI" id="CHEBI:78442"/>
        <dbReference type="ChEBI" id="CHEBI:78517"/>
        <dbReference type="ChEBI" id="CHEBI:456215"/>
        <dbReference type="EC" id="6.1.1.16"/>
    </reaction>
</comment>
<dbReference type="GO" id="GO:0005829">
    <property type="term" value="C:cytosol"/>
    <property type="evidence" value="ECO:0007669"/>
    <property type="project" value="TreeGrafter"/>
</dbReference>
<evidence type="ECO:0000259" key="13">
    <source>
        <dbReference type="SMART" id="SM00840"/>
    </source>
</evidence>
<feature type="binding site" evidence="12">
    <location>
        <position position="286"/>
    </location>
    <ligand>
        <name>ATP</name>
        <dbReference type="ChEBI" id="CHEBI:30616"/>
    </ligand>
</feature>
<dbReference type="InterPro" id="IPR009080">
    <property type="entry name" value="tRNAsynth_Ia_anticodon-bd"/>
</dbReference>
<keyword evidence="6 12" id="KW-0479">Metal-binding</keyword>
<gene>
    <name evidence="12" type="primary">cysS</name>
    <name evidence="14" type="ORF">A2571_02720</name>
</gene>
<keyword evidence="8 12" id="KW-0862">Zinc</keyword>
<dbReference type="CDD" id="cd00672">
    <property type="entry name" value="CysRS_core"/>
    <property type="match status" value="1"/>
</dbReference>
<comment type="cofactor">
    <cofactor evidence="12">
        <name>Zn(2+)</name>
        <dbReference type="ChEBI" id="CHEBI:29105"/>
    </cofactor>
    <text evidence="12">Binds 1 zinc ion per subunit.</text>
</comment>
<feature type="binding site" evidence="12">
    <location>
        <position position="226"/>
    </location>
    <ligand>
        <name>Zn(2+)</name>
        <dbReference type="ChEBI" id="CHEBI:29105"/>
    </ligand>
</feature>
<dbReference type="GO" id="GO:0004817">
    <property type="term" value="F:cysteine-tRNA ligase activity"/>
    <property type="evidence" value="ECO:0007669"/>
    <property type="project" value="UniProtKB-UniRule"/>
</dbReference>
<dbReference type="PANTHER" id="PTHR10890">
    <property type="entry name" value="CYSTEINYL-TRNA SYNTHETASE"/>
    <property type="match status" value="1"/>
</dbReference>